<proteinExistence type="predicted"/>
<dbReference type="Proteomes" id="UP000430404">
    <property type="component" value="Unassembled WGS sequence"/>
</dbReference>
<dbReference type="AlphaFoldDB" id="A0A653K5X9"/>
<protein>
    <submittedName>
        <fullName evidence="1">Uncharacterized protein</fullName>
    </submittedName>
</protein>
<gene>
    <name evidence="1" type="ORF">ACI8B_260023</name>
</gene>
<name>A0A653K5X9_9GAMM</name>
<dbReference type="EMBL" id="CABWKZ010000019">
    <property type="protein sequence ID" value="VXA56031.1"/>
    <property type="molecule type" value="Genomic_DNA"/>
</dbReference>
<sequence>MIILTYRSHDGCVTLTGATVKELCIVSAIHRSQFKDRNISVSNDSEFSLTTS</sequence>
<evidence type="ECO:0000313" key="1">
    <source>
        <dbReference type="EMBL" id="VXA56031.1"/>
    </source>
</evidence>
<organism evidence="1 2">
    <name type="scientific">Acinetobacter proteolyticus</name>
    <dbReference type="NCBI Taxonomy" id="1776741"/>
    <lineage>
        <taxon>Bacteria</taxon>
        <taxon>Pseudomonadati</taxon>
        <taxon>Pseudomonadota</taxon>
        <taxon>Gammaproteobacteria</taxon>
        <taxon>Moraxellales</taxon>
        <taxon>Moraxellaceae</taxon>
        <taxon>Acinetobacter</taxon>
    </lineage>
</organism>
<accession>A0A653K5X9</accession>
<reference evidence="1 2" key="1">
    <citation type="submission" date="2019-10" db="EMBL/GenBank/DDBJ databases">
        <authorList>
            <person name="Karimi E."/>
        </authorList>
    </citation>
    <scope>NUCLEOTIDE SEQUENCE [LARGE SCALE GENOMIC DNA]</scope>
    <source>
        <strain evidence="1">Acinetobacter sp. 8BE</strain>
    </source>
</reference>
<evidence type="ECO:0000313" key="2">
    <source>
        <dbReference type="Proteomes" id="UP000430404"/>
    </source>
</evidence>